<evidence type="ECO:0000256" key="5">
    <source>
        <dbReference type="SAM" id="MobiDB-lite"/>
    </source>
</evidence>
<reference evidence="6" key="1">
    <citation type="submission" date="2019-05" db="EMBL/GenBank/DDBJ databases">
        <title>Annotation for the trematode Fasciolopsis buski.</title>
        <authorList>
            <person name="Choi Y.-J."/>
        </authorList>
    </citation>
    <scope>NUCLEOTIDE SEQUENCE</scope>
    <source>
        <strain evidence="6">HT</strain>
        <tissue evidence="6">Whole worm</tissue>
    </source>
</reference>
<dbReference type="OrthoDB" id="449345at2759"/>
<feature type="region of interest" description="Disordered" evidence="5">
    <location>
        <begin position="302"/>
        <end position="322"/>
    </location>
</feature>
<dbReference type="GO" id="GO:0008237">
    <property type="term" value="F:metallopeptidase activity"/>
    <property type="evidence" value="ECO:0007669"/>
    <property type="project" value="UniProtKB-KW"/>
</dbReference>
<feature type="compositionally biased region" description="Polar residues" evidence="5">
    <location>
        <begin position="142"/>
        <end position="160"/>
    </location>
</feature>
<feature type="region of interest" description="Disordered" evidence="5">
    <location>
        <begin position="118"/>
        <end position="244"/>
    </location>
</feature>
<accession>A0A8E0VFQ2</accession>
<dbReference type="InterPro" id="IPR012548">
    <property type="entry name" value="MATCAP"/>
</dbReference>
<evidence type="ECO:0000256" key="3">
    <source>
        <dbReference type="ARBA" id="ARBA00022801"/>
    </source>
</evidence>
<dbReference type="Proteomes" id="UP000728185">
    <property type="component" value="Unassembled WGS sequence"/>
</dbReference>
<keyword evidence="3" id="KW-0378">Hydrolase</keyword>
<evidence type="ECO:0000256" key="4">
    <source>
        <dbReference type="ARBA" id="ARBA00023049"/>
    </source>
</evidence>
<evidence type="ECO:0000256" key="2">
    <source>
        <dbReference type="ARBA" id="ARBA00022670"/>
    </source>
</evidence>
<organism evidence="6 7">
    <name type="scientific">Fasciolopsis buskii</name>
    <dbReference type="NCBI Taxonomy" id="27845"/>
    <lineage>
        <taxon>Eukaryota</taxon>
        <taxon>Metazoa</taxon>
        <taxon>Spiralia</taxon>
        <taxon>Lophotrochozoa</taxon>
        <taxon>Platyhelminthes</taxon>
        <taxon>Trematoda</taxon>
        <taxon>Digenea</taxon>
        <taxon>Plagiorchiida</taxon>
        <taxon>Echinostomata</taxon>
        <taxon>Echinostomatoidea</taxon>
        <taxon>Fasciolidae</taxon>
        <taxon>Fasciolopsis</taxon>
    </lineage>
</organism>
<comment type="caution">
    <text evidence="6">The sequence shown here is derived from an EMBL/GenBank/DDBJ whole genome shotgun (WGS) entry which is preliminary data.</text>
</comment>
<dbReference type="AlphaFoldDB" id="A0A8E0VFQ2"/>
<dbReference type="EMBL" id="LUCM01011827">
    <property type="protein sequence ID" value="KAA0183405.1"/>
    <property type="molecule type" value="Genomic_DNA"/>
</dbReference>
<name>A0A8E0VFQ2_9TREM</name>
<evidence type="ECO:0000313" key="7">
    <source>
        <dbReference type="Proteomes" id="UP000728185"/>
    </source>
</evidence>
<keyword evidence="4" id="KW-0482">Metalloprotease</keyword>
<feature type="compositionally biased region" description="Polar residues" evidence="5">
    <location>
        <begin position="232"/>
        <end position="244"/>
    </location>
</feature>
<dbReference type="GO" id="GO:0006508">
    <property type="term" value="P:proteolysis"/>
    <property type="evidence" value="ECO:0007669"/>
    <property type="project" value="UniProtKB-KW"/>
</dbReference>
<proteinExistence type="predicted"/>
<evidence type="ECO:0000256" key="1">
    <source>
        <dbReference type="ARBA" id="ARBA00001947"/>
    </source>
</evidence>
<comment type="cofactor">
    <cofactor evidence="1">
        <name>Zn(2+)</name>
        <dbReference type="ChEBI" id="CHEBI:29105"/>
    </cofactor>
</comment>
<feature type="compositionally biased region" description="Low complexity" evidence="5">
    <location>
        <begin position="201"/>
        <end position="212"/>
    </location>
</feature>
<feature type="compositionally biased region" description="Polar residues" evidence="5">
    <location>
        <begin position="170"/>
        <end position="183"/>
    </location>
</feature>
<sequence length="402" mass="44686">MAEYLPFKDLFEHLGKYVFNEEQRWKHCMRIKRCLPSQDRCGGFGKDQRYFEGAITILRQQTFIDFELLMAGKLTLEEVERVKRSAIMSAIRLPIFMVDKEKYNTALRQIARLNGISLSQSPSAKPKARGARPHSDSRYPPISTQPNSSASINSPVSNPMQLLHGKPSRSLVSDQSASELENQGSRKKEFSNAVKVTLGNSDKSQSDSQSGSFIRSTSVRRDLSKSIRKQTSRTTAEQPTSVFSDANGIMTPSCGLQVTQQIIKNKILNALCTFNFPLSPLSNAFILDQDYSTSAVESSRTQVGKHSFHSRANSKADKTTPNLQNNWDTLPEGVCGCRLFTHGNLRVPMSAAGDDLKSVNGLKNRTACKTKDNEHNTDPPGIQDIPVPMILEVDLRHPLIGV</sequence>
<dbReference type="PANTHER" id="PTHR31817:SF5">
    <property type="match status" value="1"/>
</dbReference>
<evidence type="ECO:0000313" key="6">
    <source>
        <dbReference type="EMBL" id="KAA0183405.1"/>
    </source>
</evidence>
<gene>
    <name evidence="6" type="ORF">FBUS_09419</name>
</gene>
<protein>
    <submittedName>
        <fullName evidence="6">Uncharacterized protein</fullName>
    </submittedName>
</protein>
<dbReference type="PANTHER" id="PTHR31817">
    <property type="match status" value="1"/>
</dbReference>
<keyword evidence="7" id="KW-1185">Reference proteome</keyword>
<keyword evidence="2" id="KW-0645">Protease</keyword>